<gene>
    <name evidence="4" type="ORF">G8O29_09005</name>
</gene>
<protein>
    <recommendedName>
        <fullName evidence="6">Glycosyl transferase family 2</fullName>
    </recommendedName>
</protein>
<keyword evidence="3" id="KW-1133">Transmembrane helix</keyword>
<dbReference type="InterPro" id="IPR029063">
    <property type="entry name" value="SAM-dependent_MTases_sf"/>
</dbReference>
<evidence type="ECO:0000256" key="1">
    <source>
        <dbReference type="ARBA" id="ARBA00004167"/>
    </source>
</evidence>
<dbReference type="Pfam" id="PF13704">
    <property type="entry name" value="Glyco_tranf_2_4"/>
    <property type="match status" value="1"/>
</dbReference>
<dbReference type="Gene3D" id="3.90.550.10">
    <property type="entry name" value="Spore Coat Polysaccharide Biosynthesis Protein SpsA, Chain A"/>
    <property type="match status" value="1"/>
</dbReference>
<keyword evidence="5" id="KW-1185">Reference proteome</keyword>
<reference evidence="4 5" key="1">
    <citation type="journal article" date="2022" name="Microorganisms">
        <title>Genome Sequence and Characterization of a Xanthorhodopsin-Containing, Aerobic Anoxygenic Phototrophic Rhodobacter Species, Isolated from Mesophilic Conditions at Yellowstone National Park.</title>
        <authorList>
            <person name="Kyndt J.A."/>
            <person name="Robertson S."/>
            <person name="Shoffstall I.B."/>
            <person name="Ramaley R.F."/>
            <person name="Meyer T.E."/>
        </authorList>
    </citation>
    <scope>NUCLEOTIDE SEQUENCE [LARGE SCALE GENOMIC DNA]</scope>
    <source>
        <strain evidence="4 5">M37P</strain>
    </source>
</reference>
<accession>A0ABX0G7M6</accession>
<evidence type="ECO:0000313" key="5">
    <source>
        <dbReference type="Proteomes" id="UP001515660"/>
    </source>
</evidence>
<dbReference type="Gene3D" id="3.40.50.150">
    <property type="entry name" value="Vaccinia Virus protein VP39"/>
    <property type="match status" value="1"/>
</dbReference>
<dbReference type="RefSeq" id="WP_166402903.1">
    <property type="nucleotide sequence ID" value="NZ_JAANHS010000005.1"/>
</dbReference>
<dbReference type="SUPFAM" id="SSF53448">
    <property type="entry name" value="Nucleotide-diphospho-sugar transferases"/>
    <property type="match status" value="1"/>
</dbReference>
<evidence type="ECO:0008006" key="6">
    <source>
        <dbReference type="Google" id="ProtNLM"/>
    </source>
</evidence>
<comment type="caution">
    <text evidence="4">The sequence shown here is derived from an EMBL/GenBank/DDBJ whole genome shotgun (WGS) entry which is preliminary data.</text>
</comment>
<dbReference type="PANTHER" id="PTHR21461">
    <property type="entry name" value="GLYCOSYLTRANSFERASE FAMILY 92 PROTEIN"/>
    <property type="match status" value="1"/>
</dbReference>
<sequence>MAKALAQVQPDAARPPVVLVSAMRNEGPFVLEWLAYHRVIGVDRVVIVSNGSTDGSDDLLAALAEAGEITFLRTTPGYGVAPQAAAVQAFEAEVGYQRGAWYLWLDADEFLNVHVGERTVQALLDRLGGAGALMLNWRLFGSGGNDSFPGRHISGHFIGASKLGFVANLETKPMFCFGDRFAGFSADSVGLPRLVDGAAVTADDCLGGNGKPLDPKNPRTAPWLERRPYTGRTNLASRHEFGWDLAQINHYSVRTPDHFRLKAARGRGMVSTGPRRPNVRHTPEYFDRFDRNEAEDRSILHWEAAVTEEMARLMALPGVAEAQARVNALVAEALAALDHGRNPGMDASAPPTPVVIRGMDADHEQETEAPSFKLTFGPAEAEVVRRHYAAAETILEYGSGGSTVLAARLGRAVFSVESDRAWAERLADHVAPISDRVHVHWADVGPTGAWGMPAGSRDFRRFHGYALSVWDRPDFVQPDLVLIDGRFRAACLVAVRLRATRPVTVLFDDYRKRAYYHGVEALARKEEMVGRMARFTVTPGAIPPEMVTTAIGWFTDPR</sequence>
<keyword evidence="2" id="KW-0812">Transmembrane</keyword>
<name>A0ABX0G7M6_9RHOB</name>
<dbReference type="EMBL" id="JAANHS010000005">
    <property type="protein sequence ID" value="NHB76878.1"/>
    <property type="molecule type" value="Genomic_DNA"/>
</dbReference>
<dbReference type="PANTHER" id="PTHR21461:SF69">
    <property type="entry name" value="GLYCOSYLTRANSFERASE FAMILY 92 PROTEIN"/>
    <property type="match status" value="1"/>
</dbReference>
<dbReference type="Proteomes" id="UP001515660">
    <property type="component" value="Unassembled WGS sequence"/>
</dbReference>
<organism evidence="4 5">
    <name type="scientific">Rhodobacter calidifons</name>
    <dbReference type="NCBI Taxonomy" id="2715277"/>
    <lineage>
        <taxon>Bacteria</taxon>
        <taxon>Pseudomonadati</taxon>
        <taxon>Pseudomonadota</taxon>
        <taxon>Alphaproteobacteria</taxon>
        <taxon>Rhodobacterales</taxon>
        <taxon>Rhodobacter group</taxon>
        <taxon>Rhodobacter</taxon>
    </lineage>
</organism>
<keyword evidence="3" id="KW-0472">Membrane</keyword>
<dbReference type="InterPro" id="IPR029044">
    <property type="entry name" value="Nucleotide-diphossugar_trans"/>
</dbReference>
<evidence type="ECO:0000256" key="3">
    <source>
        <dbReference type="ARBA" id="ARBA00022989"/>
    </source>
</evidence>
<evidence type="ECO:0000256" key="2">
    <source>
        <dbReference type="ARBA" id="ARBA00022692"/>
    </source>
</evidence>
<comment type="subcellular location">
    <subcellularLocation>
        <location evidence="1">Membrane</location>
        <topology evidence="1">Single-pass membrane protein</topology>
    </subcellularLocation>
</comment>
<proteinExistence type="predicted"/>
<evidence type="ECO:0000313" key="4">
    <source>
        <dbReference type="EMBL" id="NHB76878.1"/>
    </source>
</evidence>